<protein>
    <submittedName>
        <fullName evidence="1">Uncharacterized protein</fullName>
    </submittedName>
</protein>
<evidence type="ECO:0000313" key="2">
    <source>
        <dbReference type="Proteomes" id="UP000012429"/>
    </source>
</evidence>
<keyword evidence="2" id="KW-1185">Reference proteome</keyword>
<dbReference type="AntiFam" id="ANF00142">
    <property type="entry name" value="Shadow ORF (opposite yadG)"/>
</dbReference>
<name>N6U170_9HYPH</name>
<gene>
    <name evidence="1" type="ORF">RHSP_79036</name>
</gene>
<dbReference type="EMBL" id="AQHN01000089">
    <property type="protein sequence ID" value="ENN84083.1"/>
    <property type="molecule type" value="Genomic_DNA"/>
</dbReference>
<sequence length="354" mass="39629">MARRMPICHASTTYLRRAIAFSAAASISASEVPARKIGALPASRAVFAMVNPPLCRIRGTAIAGFDLFAQVVPDRLAIIDEVLLVADLRDDARARQVDRVDRFHRRRAGSQHIDLVGKCDGFFEIVRHEHDGCLAFGPELQKLFMHNRAGLHVKRRERLVHQQDFRLVDEGLSQRNALAHAARELMRIVMQELGEPDAGEPVLGSLFRHGLRLAAEKRAGHDVFDNVLPREERVRLEHEADARVDAADRTAHQPDFAGAGLRKTGDEIERRRLAAACRSDNGDEFTALDGHVEIAKCRQRLAGRRYETAADIDKLYRRRAAFLRLHGADPDACLWACTQSPVNCRFRNPPEAAL</sequence>
<dbReference type="Proteomes" id="UP000012429">
    <property type="component" value="Unassembled WGS sequence"/>
</dbReference>
<reference evidence="1 2" key="1">
    <citation type="journal article" date="2012" name="BMC Genomics">
        <title>Genomic basis of broad host range and environmental adaptability of Rhizobium tropici CIAT 899 and Rhizobium sp. PRF 81 which are used in inoculants for common bean (Phaseolus vulgaris L.).</title>
        <authorList>
            <person name="Ormeno-Orrillo E."/>
            <person name="Menna P."/>
            <person name="Almeida L.G."/>
            <person name="Ollero F.J."/>
            <person name="Nicolas M.F."/>
            <person name="Pains Rodrigues E."/>
            <person name="Shigueyoshi Nakatani A."/>
            <person name="Silva Batista J.S."/>
            <person name="Oliveira Chueire L.M."/>
            <person name="Souza R.C."/>
            <person name="Ribeiro Vasconcelos A.T."/>
            <person name="Megias M."/>
            <person name="Hungria M."/>
            <person name="Martinez-Romero E."/>
        </authorList>
    </citation>
    <scope>NUCLEOTIDE SEQUENCE [LARGE SCALE GENOMIC DNA]</scope>
    <source>
        <strain evidence="1 2">PRF 81</strain>
    </source>
</reference>
<comment type="caution">
    <text evidence="1">The sequence shown here is derived from an EMBL/GenBank/DDBJ whole genome shotgun (WGS) entry which is preliminary data.</text>
</comment>
<organism evidence="1 2">
    <name type="scientific">Rhizobium freirei PRF 81</name>
    <dbReference type="NCBI Taxonomy" id="363754"/>
    <lineage>
        <taxon>Bacteria</taxon>
        <taxon>Pseudomonadati</taxon>
        <taxon>Pseudomonadota</taxon>
        <taxon>Alphaproteobacteria</taxon>
        <taxon>Hyphomicrobiales</taxon>
        <taxon>Rhizobiaceae</taxon>
        <taxon>Rhizobium/Agrobacterium group</taxon>
        <taxon>Rhizobium</taxon>
    </lineage>
</organism>
<evidence type="ECO:0000313" key="1">
    <source>
        <dbReference type="EMBL" id="ENN84083.1"/>
    </source>
</evidence>
<accession>N6U170</accession>
<proteinExistence type="predicted"/>
<dbReference type="AlphaFoldDB" id="N6U170"/>
<dbReference type="AntiFam" id="ANF00095">
    <property type="entry name" value="Shadow ORF (opposite ABC transporters)"/>
</dbReference>